<name>A0AAW0TKT6_SCYPA</name>
<evidence type="ECO:0000313" key="2">
    <source>
        <dbReference type="EMBL" id="KAK8387300.1"/>
    </source>
</evidence>
<gene>
    <name evidence="2" type="ORF">O3P69_018112</name>
</gene>
<reference evidence="2 3" key="1">
    <citation type="submission" date="2023-03" db="EMBL/GenBank/DDBJ databases">
        <title>High-quality genome of Scylla paramamosain provides insights in environmental adaptation.</title>
        <authorList>
            <person name="Zhang L."/>
        </authorList>
    </citation>
    <scope>NUCLEOTIDE SEQUENCE [LARGE SCALE GENOMIC DNA]</scope>
    <source>
        <strain evidence="2">LZ_2023a</strain>
        <tissue evidence="2">Muscle</tissue>
    </source>
</reference>
<sequence>MDGGTLKEIRVGKGRVQKKQRHLGRAAPHTPRLYPSLYQRPSQDYSGRPGGSSRQKAAGEVCRPRGGHDPCYVSVDITRRAPMSDTVSRWV</sequence>
<evidence type="ECO:0000313" key="3">
    <source>
        <dbReference type="Proteomes" id="UP001487740"/>
    </source>
</evidence>
<accession>A0AAW0TKT6</accession>
<feature type="region of interest" description="Disordered" evidence="1">
    <location>
        <begin position="1"/>
        <end position="72"/>
    </location>
</feature>
<proteinExistence type="predicted"/>
<dbReference type="Proteomes" id="UP001487740">
    <property type="component" value="Unassembled WGS sequence"/>
</dbReference>
<dbReference type="EMBL" id="JARAKH010000030">
    <property type="protein sequence ID" value="KAK8387300.1"/>
    <property type="molecule type" value="Genomic_DNA"/>
</dbReference>
<organism evidence="2 3">
    <name type="scientific">Scylla paramamosain</name>
    <name type="common">Mud crab</name>
    <dbReference type="NCBI Taxonomy" id="85552"/>
    <lineage>
        <taxon>Eukaryota</taxon>
        <taxon>Metazoa</taxon>
        <taxon>Ecdysozoa</taxon>
        <taxon>Arthropoda</taxon>
        <taxon>Crustacea</taxon>
        <taxon>Multicrustacea</taxon>
        <taxon>Malacostraca</taxon>
        <taxon>Eumalacostraca</taxon>
        <taxon>Eucarida</taxon>
        <taxon>Decapoda</taxon>
        <taxon>Pleocyemata</taxon>
        <taxon>Brachyura</taxon>
        <taxon>Eubrachyura</taxon>
        <taxon>Portunoidea</taxon>
        <taxon>Portunidae</taxon>
        <taxon>Portuninae</taxon>
        <taxon>Scylla</taxon>
    </lineage>
</organism>
<feature type="compositionally biased region" description="Basic residues" evidence="1">
    <location>
        <begin position="12"/>
        <end position="24"/>
    </location>
</feature>
<comment type="caution">
    <text evidence="2">The sequence shown here is derived from an EMBL/GenBank/DDBJ whole genome shotgun (WGS) entry which is preliminary data.</text>
</comment>
<dbReference type="AlphaFoldDB" id="A0AAW0TKT6"/>
<evidence type="ECO:0000256" key="1">
    <source>
        <dbReference type="SAM" id="MobiDB-lite"/>
    </source>
</evidence>
<keyword evidence="3" id="KW-1185">Reference proteome</keyword>
<feature type="compositionally biased region" description="Basic and acidic residues" evidence="1">
    <location>
        <begin position="1"/>
        <end position="11"/>
    </location>
</feature>
<protein>
    <submittedName>
        <fullName evidence="2">Uncharacterized protein</fullName>
    </submittedName>
</protein>